<dbReference type="Pfam" id="PF01229">
    <property type="entry name" value="Glyco_hydro_39"/>
    <property type="match status" value="1"/>
</dbReference>
<feature type="active site" description="Proton donor" evidence="4">
    <location>
        <position position="187"/>
    </location>
</feature>
<gene>
    <name evidence="7" type="ORF">MONBRDRAFT_38796</name>
</gene>
<keyword evidence="8" id="KW-1185">Reference proteome</keyword>
<name>A9VA66_MONBE</name>
<dbReference type="Gene3D" id="3.20.20.80">
    <property type="entry name" value="Glycosidases"/>
    <property type="match status" value="1"/>
</dbReference>
<dbReference type="GO" id="GO:0005975">
    <property type="term" value="P:carbohydrate metabolic process"/>
    <property type="evidence" value="ECO:0007669"/>
    <property type="project" value="InterPro"/>
</dbReference>
<accession>A9VA66</accession>
<organism evidence="7 8">
    <name type="scientific">Monosiga brevicollis</name>
    <name type="common">Choanoflagellate</name>
    <dbReference type="NCBI Taxonomy" id="81824"/>
    <lineage>
        <taxon>Eukaryota</taxon>
        <taxon>Choanoflagellata</taxon>
        <taxon>Craspedida</taxon>
        <taxon>Salpingoecidae</taxon>
        <taxon>Monosiga</taxon>
    </lineage>
</organism>
<protein>
    <recommendedName>
        <fullName evidence="6">Glycosyl hydrolases family 39 N-terminal catalytic domain-containing protein</fullName>
    </recommendedName>
</protein>
<dbReference type="InterPro" id="IPR049166">
    <property type="entry name" value="GH39_cat"/>
</dbReference>
<dbReference type="GO" id="GO:0004553">
    <property type="term" value="F:hydrolase activity, hydrolyzing O-glycosyl compounds"/>
    <property type="evidence" value="ECO:0000318"/>
    <property type="project" value="GO_Central"/>
</dbReference>
<keyword evidence="2" id="KW-0378">Hydrolase</keyword>
<dbReference type="InterPro" id="IPR051923">
    <property type="entry name" value="Glycosyl_Hydrolase_39"/>
</dbReference>
<dbReference type="InParanoid" id="A9VA66"/>
<feature type="chain" id="PRO_5002745456" description="Glycosyl hydrolases family 39 N-terminal catalytic domain-containing protein" evidence="5">
    <location>
        <begin position="23"/>
        <end position="504"/>
    </location>
</feature>
<dbReference type="SUPFAM" id="SSF51445">
    <property type="entry name" value="(Trans)glycosidases"/>
    <property type="match status" value="1"/>
</dbReference>
<dbReference type="InterPro" id="IPR017853">
    <property type="entry name" value="GH"/>
</dbReference>
<evidence type="ECO:0000256" key="4">
    <source>
        <dbReference type="PIRSR" id="PIRSR600514-1"/>
    </source>
</evidence>
<dbReference type="SUPFAM" id="SSF51011">
    <property type="entry name" value="Glycosyl hydrolase domain"/>
    <property type="match status" value="1"/>
</dbReference>
<evidence type="ECO:0000259" key="6">
    <source>
        <dbReference type="Pfam" id="PF01229"/>
    </source>
</evidence>
<proteinExistence type="inferred from homology"/>
<sequence>MAFGLMALALVALVAAAQGSAAASMDVTVDLGQTTPLAHYWKECVGSGHALLATRVDWRSHLVNASRDLGFRRVRFHGILDDDMSVVLNENKTDYNYYNVFQVYDYLLSLSVQPLVELSFMPRQFVTCPESGCQYAFNNPAGGYKGLVMPPDNFSDWYALVNNFVHALTDRYGREEVSQWHFEVWNELWGMPFPDDYMSLYNASLRAVKDVDANYSVGGPATMQVQDVAEFIKECDKRGLTFDFVSTHLYPTDPNCEGNSDEDCFAHVLMNTSKIVQPTGKPTFITEYNDGLDNNPINHRDRAFAAAFIFHQVERLRESLALFSWWTFTDIFEEEGMFATPFFNQFGLQNVHGVAKPAYRAFQLLNGAGSLLASTSVPDNSVITVMPALETTGHADNLRLYIANYRRPDFAEPPTYNLTLQVRGVTSGATSGTATIYHLDDEHLHAFATWEQMGSPEYPTTKQLDEMRAAAELKPETITYNRDTSGHVQLTLTLQPYTAAVVVF</sequence>
<dbReference type="PANTHER" id="PTHR12631">
    <property type="entry name" value="ALPHA-L-IDURONIDASE"/>
    <property type="match status" value="1"/>
</dbReference>
<dbReference type="Gene3D" id="2.60.40.1500">
    <property type="entry name" value="Glycosyl hydrolase domain, family 39"/>
    <property type="match status" value="1"/>
</dbReference>
<dbReference type="PRINTS" id="PR00745">
    <property type="entry name" value="GLHYDRLASE39"/>
</dbReference>
<dbReference type="GeneID" id="5894798"/>
<dbReference type="EMBL" id="CH991572">
    <property type="protein sequence ID" value="EDQ85675.1"/>
    <property type="molecule type" value="Genomic_DNA"/>
</dbReference>
<evidence type="ECO:0000256" key="5">
    <source>
        <dbReference type="SAM" id="SignalP"/>
    </source>
</evidence>
<dbReference type="KEGG" id="mbr:MONBRDRAFT_38796"/>
<evidence type="ECO:0000256" key="3">
    <source>
        <dbReference type="ARBA" id="ARBA00023295"/>
    </source>
</evidence>
<dbReference type="RefSeq" id="XP_001749624.1">
    <property type="nucleotide sequence ID" value="XM_001749572.1"/>
</dbReference>
<evidence type="ECO:0000313" key="7">
    <source>
        <dbReference type="EMBL" id="EDQ85675.1"/>
    </source>
</evidence>
<comment type="similarity">
    <text evidence="1">Belongs to the glycosyl hydrolase 39 family.</text>
</comment>
<dbReference type="STRING" id="81824.A9VA66"/>
<feature type="signal peptide" evidence="5">
    <location>
        <begin position="1"/>
        <end position="22"/>
    </location>
</feature>
<feature type="domain" description="Glycosyl hydrolases family 39 N-terminal catalytic" evidence="6">
    <location>
        <begin position="34"/>
        <end position="477"/>
    </location>
</feature>
<dbReference type="InterPro" id="IPR000514">
    <property type="entry name" value="Glyco_hydro_39"/>
</dbReference>
<evidence type="ECO:0000256" key="1">
    <source>
        <dbReference type="ARBA" id="ARBA00008875"/>
    </source>
</evidence>
<reference evidence="7 8" key="1">
    <citation type="journal article" date="2008" name="Nature">
        <title>The genome of the choanoflagellate Monosiga brevicollis and the origin of metazoans.</title>
        <authorList>
            <consortium name="JGI Sequencing"/>
            <person name="King N."/>
            <person name="Westbrook M.J."/>
            <person name="Young S.L."/>
            <person name="Kuo A."/>
            <person name="Abedin M."/>
            <person name="Chapman J."/>
            <person name="Fairclough S."/>
            <person name="Hellsten U."/>
            <person name="Isogai Y."/>
            <person name="Letunic I."/>
            <person name="Marr M."/>
            <person name="Pincus D."/>
            <person name="Putnam N."/>
            <person name="Rokas A."/>
            <person name="Wright K.J."/>
            <person name="Zuzow R."/>
            <person name="Dirks W."/>
            <person name="Good M."/>
            <person name="Goodstein D."/>
            <person name="Lemons D."/>
            <person name="Li W."/>
            <person name="Lyons J.B."/>
            <person name="Morris A."/>
            <person name="Nichols S."/>
            <person name="Richter D.J."/>
            <person name="Salamov A."/>
            <person name="Bork P."/>
            <person name="Lim W.A."/>
            <person name="Manning G."/>
            <person name="Miller W.T."/>
            <person name="McGinnis W."/>
            <person name="Shapiro H."/>
            <person name="Tjian R."/>
            <person name="Grigoriev I.V."/>
            <person name="Rokhsar D."/>
        </authorList>
    </citation>
    <scope>NUCLEOTIDE SEQUENCE [LARGE SCALE GENOMIC DNA]</scope>
    <source>
        <strain evidence="8">MX1 / ATCC 50154</strain>
    </source>
</reference>
<keyword evidence="5" id="KW-0732">Signal</keyword>
<keyword evidence="3" id="KW-0326">Glycosidase</keyword>
<evidence type="ECO:0000313" key="8">
    <source>
        <dbReference type="Proteomes" id="UP000001357"/>
    </source>
</evidence>
<evidence type="ECO:0000256" key="2">
    <source>
        <dbReference type="ARBA" id="ARBA00022801"/>
    </source>
</evidence>
<dbReference type="PANTHER" id="PTHR12631:SF10">
    <property type="entry name" value="BETA-XYLOSIDASE-LIKE PROTEIN-RELATED"/>
    <property type="match status" value="1"/>
</dbReference>
<dbReference type="AlphaFoldDB" id="A9VA66"/>
<dbReference type="OMA" id="FWWRGNV"/>
<dbReference type="Proteomes" id="UP000001357">
    <property type="component" value="Unassembled WGS sequence"/>
</dbReference>